<dbReference type="PANTHER" id="PTHR21240">
    <property type="entry name" value="2-AMINO-3-CARBOXYLMUCONATE-6-SEMIALDEHYDE DECARBOXYLASE"/>
    <property type="match status" value="1"/>
</dbReference>
<name>A0A381RXJ4_9ZZZZ</name>
<dbReference type="SUPFAM" id="SSF51556">
    <property type="entry name" value="Metallo-dependent hydrolases"/>
    <property type="match status" value="1"/>
</dbReference>
<dbReference type="AlphaFoldDB" id="A0A381RXJ4"/>
<feature type="domain" description="Amidohydrolase-related" evidence="2">
    <location>
        <begin position="4"/>
        <end position="279"/>
    </location>
</feature>
<dbReference type="GO" id="GO:0016831">
    <property type="term" value="F:carboxy-lyase activity"/>
    <property type="evidence" value="ECO:0007669"/>
    <property type="project" value="InterPro"/>
</dbReference>
<dbReference type="EMBL" id="UINC01002259">
    <property type="protein sequence ID" value="SUZ94707.1"/>
    <property type="molecule type" value="Genomic_DNA"/>
</dbReference>
<dbReference type="InterPro" id="IPR032465">
    <property type="entry name" value="ACMSD"/>
</dbReference>
<evidence type="ECO:0000313" key="3">
    <source>
        <dbReference type="EMBL" id="SUZ94707.1"/>
    </source>
</evidence>
<evidence type="ECO:0000259" key="2">
    <source>
        <dbReference type="Pfam" id="PF04909"/>
    </source>
</evidence>
<reference evidence="3" key="1">
    <citation type="submission" date="2018-05" db="EMBL/GenBank/DDBJ databases">
        <authorList>
            <person name="Lanie J.A."/>
            <person name="Ng W.-L."/>
            <person name="Kazmierczak K.M."/>
            <person name="Andrzejewski T.M."/>
            <person name="Davidsen T.M."/>
            <person name="Wayne K.J."/>
            <person name="Tettelin H."/>
            <person name="Glass J.I."/>
            <person name="Rusch D."/>
            <person name="Podicherti R."/>
            <person name="Tsui H.-C.T."/>
            <person name="Winkler M.E."/>
        </authorList>
    </citation>
    <scope>NUCLEOTIDE SEQUENCE</scope>
</reference>
<dbReference type="Gene3D" id="3.20.20.140">
    <property type="entry name" value="Metal-dependent hydrolases"/>
    <property type="match status" value="1"/>
</dbReference>
<organism evidence="3">
    <name type="scientific">marine metagenome</name>
    <dbReference type="NCBI Taxonomy" id="408172"/>
    <lineage>
        <taxon>unclassified sequences</taxon>
        <taxon>metagenomes</taxon>
        <taxon>ecological metagenomes</taxon>
    </lineage>
</organism>
<dbReference type="Pfam" id="PF04909">
    <property type="entry name" value="Amidohydro_2"/>
    <property type="match status" value="1"/>
</dbReference>
<dbReference type="CDD" id="cd01292">
    <property type="entry name" value="metallo-dependent_hydrolases"/>
    <property type="match status" value="1"/>
</dbReference>
<dbReference type="InterPro" id="IPR006680">
    <property type="entry name" value="Amidohydro-rel"/>
</dbReference>
<keyword evidence="1" id="KW-0456">Lyase</keyword>
<dbReference type="PANTHER" id="PTHR21240:SF19">
    <property type="entry name" value="CATALYTIC_ HYDROLASE"/>
    <property type="match status" value="1"/>
</dbReference>
<protein>
    <recommendedName>
        <fullName evidence="2">Amidohydrolase-related domain-containing protein</fullName>
    </recommendedName>
</protein>
<evidence type="ECO:0000256" key="1">
    <source>
        <dbReference type="ARBA" id="ARBA00023239"/>
    </source>
</evidence>
<proteinExistence type="predicted"/>
<accession>A0A381RXJ4</accession>
<dbReference type="InterPro" id="IPR032466">
    <property type="entry name" value="Metal_Hydrolase"/>
</dbReference>
<sequence length="280" mass="31144">MKAIDIHAHIPRMPGLSEYGIESGLRQMFRMSDDLISVEKMVETYRAIDTMAVIFSVDAETETGDLPDPNDYVAQTVDAYPDVFMGFCSVDPRKGKAAVEELERSVLSLGLRGLKLHPIHQAFFPDDPAFSPLFSKAEELEIPVLMHSGYAAAGANAQGGDGFELAYSRPIPHVDSLAARHPDLTIIMAHPAWPWIQEQIAVALHKANVFIDLSGWAPRYIPKDLIAEAGGRLRKKVLFGSDYPYISPVTWLEQFQQLDIRDEARPLILYDNAARILGLD</sequence>
<dbReference type="GO" id="GO:0016787">
    <property type="term" value="F:hydrolase activity"/>
    <property type="evidence" value="ECO:0007669"/>
    <property type="project" value="InterPro"/>
</dbReference>
<gene>
    <name evidence="3" type="ORF">METZ01_LOCUS47561</name>
</gene>